<evidence type="ECO:0000313" key="2">
    <source>
        <dbReference type="EMBL" id="ONK72805.1"/>
    </source>
</evidence>
<proteinExistence type="predicted"/>
<evidence type="ECO:0000256" key="1">
    <source>
        <dbReference type="SAM" id="MobiDB-lite"/>
    </source>
</evidence>
<protein>
    <submittedName>
        <fullName evidence="2">Uncharacterized protein</fullName>
    </submittedName>
</protein>
<sequence>MRRGVEAHGWRGGAAPAEVAGPTEAGRRGAVGCWMMIGAEADWRSAGACLIWRWEVGSEQRRAEAEAERLAAWGVAALGRWRAEAERVTGGLAVGLEWGRNLLLAQLGLGVGETGERKIRNNLYHFVQYNFVKHSGITARLNCN</sequence>
<feature type="region of interest" description="Disordered" evidence="1">
    <location>
        <begin position="1"/>
        <end position="21"/>
    </location>
</feature>
<organism evidence="2 3">
    <name type="scientific">Asparagus officinalis</name>
    <name type="common">Garden asparagus</name>
    <dbReference type="NCBI Taxonomy" id="4686"/>
    <lineage>
        <taxon>Eukaryota</taxon>
        <taxon>Viridiplantae</taxon>
        <taxon>Streptophyta</taxon>
        <taxon>Embryophyta</taxon>
        <taxon>Tracheophyta</taxon>
        <taxon>Spermatophyta</taxon>
        <taxon>Magnoliopsida</taxon>
        <taxon>Liliopsida</taxon>
        <taxon>Asparagales</taxon>
        <taxon>Asparagaceae</taxon>
        <taxon>Asparagoideae</taxon>
        <taxon>Asparagus</taxon>
    </lineage>
</organism>
<dbReference type="AlphaFoldDB" id="A0A5P1F363"/>
<accession>A0A5P1F363</accession>
<name>A0A5P1F363_ASPOF</name>
<dbReference type="Gramene" id="ONK72805">
    <property type="protein sequence ID" value="ONK72805"/>
    <property type="gene ID" value="A4U43_C04F23420"/>
</dbReference>
<gene>
    <name evidence="2" type="ORF">A4U43_C04F23420</name>
</gene>
<dbReference type="EMBL" id="CM007384">
    <property type="protein sequence ID" value="ONK72805.1"/>
    <property type="molecule type" value="Genomic_DNA"/>
</dbReference>
<reference evidence="3" key="1">
    <citation type="journal article" date="2017" name="Nat. Commun.">
        <title>The asparagus genome sheds light on the origin and evolution of a young Y chromosome.</title>
        <authorList>
            <person name="Harkess A."/>
            <person name="Zhou J."/>
            <person name="Xu C."/>
            <person name="Bowers J.E."/>
            <person name="Van der Hulst R."/>
            <person name="Ayyampalayam S."/>
            <person name="Mercati F."/>
            <person name="Riccardi P."/>
            <person name="McKain M.R."/>
            <person name="Kakrana A."/>
            <person name="Tang H."/>
            <person name="Ray J."/>
            <person name="Groenendijk J."/>
            <person name="Arikit S."/>
            <person name="Mathioni S.M."/>
            <person name="Nakano M."/>
            <person name="Shan H."/>
            <person name="Telgmann-Rauber A."/>
            <person name="Kanno A."/>
            <person name="Yue Z."/>
            <person name="Chen H."/>
            <person name="Li W."/>
            <person name="Chen Y."/>
            <person name="Xu X."/>
            <person name="Zhang Y."/>
            <person name="Luo S."/>
            <person name="Chen H."/>
            <person name="Gao J."/>
            <person name="Mao Z."/>
            <person name="Pires J.C."/>
            <person name="Luo M."/>
            <person name="Kudrna D."/>
            <person name="Wing R.A."/>
            <person name="Meyers B.C."/>
            <person name="Yi K."/>
            <person name="Kong H."/>
            <person name="Lavrijsen P."/>
            <person name="Sunseri F."/>
            <person name="Falavigna A."/>
            <person name="Ye Y."/>
            <person name="Leebens-Mack J.H."/>
            <person name="Chen G."/>
        </authorList>
    </citation>
    <scope>NUCLEOTIDE SEQUENCE [LARGE SCALE GENOMIC DNA]</scope>
    <source>
        <strain evidence="3">cv. DH0086</strain>
    </source>
</reference>
<keyword evidence="3" id="KW-1185">Reference proteome</keyword>
<evidence type="ECO:0000313" key="3">
    <source>
        <dbReference type="Proteomes" id="UP000243459"/>
    </source>
</evidence>
<dbReference type="Proteomes" id="UP000243459">
    <property type="component" value="Chromosome 4"/>
</dbReference>